<dbReference type="PANTHER" id="PTHR13696:SF52">
    <property type="entry name" value="PARA FAMILY PROTEIN CT_582"/>
    <property type="match status" value="1"/>
</dbReference>
<dbReference type="SUPFAM" id="SSF46955">
    <property type="entry name" value="Putative DNA-binding domain"/>
    <property type="match status" value="1"/>
</dbReference>
<name>A0A1G7HP19_9RHOB</name>
<dbReference type="InterPro" id="IPR009061">
    <property type="entry name" value="DNA-bd_dom_put_sf"/>
</dbReference>
<feature type="region of interest" description="Disordered" evidence="1">
    <location>
        <begin position="1"/>
        <end position="33"/>
    </location>
</feature>
<dbReference type="InterPro" id="IPR027417">
    <property type="entry name" value="P-loop_NTPase"/>
</dbReference>
<evidence type="ECO:0000313" key="4">
    <source>
        <dbReference type="Proteomes" id="UP000198922"/>
    </source>
</evidence>
<proteinExistence type="predicted"/>
<dbReference type="NCBIfam" id="NF010443">
    <property type="entry name" value="PRK13869.1"/>
    <property type="match status" value="1"/>
</dbReference>
<reference evidence="4" key="1">
    <citation type="submission" date="2016-10" db="EMBL/GenBank/DDBJ databases">
        <authorList>
            <person name="Varghese N."/>
            <person name="Submissions S."/>
        </authorList>
    </citation>
    <scope>NUCLEOTIDE SEQUENCE [LARGE SCALE GENOMIC DNA]</scope>
    <source>
        <strain evidence="4">DSM 21424</strain>
    </source>
</reference>
<sequence length="434" mass="48175">MRDSRLPANSHETIPENARNREHDNALGGAGEGQWARTVQMQDLQHDDDLNAVIRDHSERLTAQLHAQAESLFPPDAAKEMRKFTSGEAAALLKVNDSYLRKLHLDGKGPSPELTPGNRRLYSVHDLHALRVLLEKTARRPGDYLPGRREGDHLQVIGVMNFKGGSGKTTSAAHLAQRLALLGHRVLAIDLDPQASLTALHGVQPEFDLLNGGTLYDAIRYDSPVPIAEVIRPTYIPGLDLIPGNLELMEFEHETPRALAQGQAGLFFFRVKEALSQVDDRYDVVVIDCPPQLGFLTMSALSAATGVLVTIHPEMLDVMSMSQFLRMTADLMDVIAESGADMKHDWMRYLLTRYEPTDAPQNRVVAFLRTMYGDTVLNAPMLKSTAISDAGLTKQTLYEVDRSAFTRSTYDRALESMNAVNDEIAKLIQTTWGR</sequence>
<dbReference type="Pfam" id="PF13614">
    <property type="entry name" value="AAA_31"/>
    <property type="match status" value="1"/>
</dbReference>
<dbReference type="CDD" id="cd02042">
    <property type="entry name" value="ParAB_family"/>
    <property type="match status" value="1"/>
</dbReference>
<protein>
    <submittedName>
        <fullName evidence="3">Chromosome partitioning protein</fullName>
    </submittedName>
</protein>
<evidence type="ECO:0000256" key="1">
    <source>
        <dbReference type="SAM" id="MobiDB-lite"/>
    </source>
</evidence>
<dbReference type="PANTHER" id="PTHR13696">
    <property type="entry name" value="P-LOOP CONTAINING NUCLEOSIDE TRIPHOSPHATE HYDROLASE"/>
    <property type="match status" value="1"/>
</dbReference>
<dbReference type="STRING" id="521013.SAMN04488567_3240"/>
<dbReference type="InterPro" id="IPR050678">
    <property type="entry name" value="DNA_Partitioning_ATPase"/>
</dbReference>
<dbReference type="InterPro" id="IPR025669">
    <property type="entry name" value="AAA_dom"/>
</dbReference>
<dbReference type="NCBIfam" id="TIGR03453">
    <property type="entry name" value="partition_RepA"/>
    <property type="match status" value="1"/>
</dbReference>
<feature type="domain" description="AAA" evidence="2">
    <location>
        <begin position="155"/>
        <end position="331"/>
    </location>
</feature>
<evidence type="ECO:0000313" key="3">
    <source>
        <dbReference type="EMBL" id="SDF02212.1"/>
    </source>
</evidence>
<dbReference type="EMBL" id="FNAT01000006">
    <property type="protein sequence ID" value="SDF02212.1"/>
    <property type="molecule type" value="Genomic_DNA"/>
</dbReference>
<dbReference type="Gene3D" id="1.10.1660.10">
    <property type="match status" value="1"/>
</dbReference>
<dbReference type="InterPro" id="IPR017818">
    <property type="entry name" value="Plasmid_partition_RepA"/>
</dbReference>
<dbReference type="AlphaFoldDB" id="A0A1G7HP19"/>
<accession>A0A1G7HP19</accession>
<dbReference type="SUPFAM" id="SSF52540">
    <property type="entry name" value="P-loop containing nucleoside triphosphate hydrolases"/>
    <property type="match status" value="1"/>
</dbReference>
<organism evidence="3 4">
    <name type="scientific">Limimaricola pyoseonensis</name>
    <dbReference type="NCBI Taxonomy" id="521013"/>
    <lineage>
        <taxon>Bacteria</taxon>
        <taxon>Pseudomonadati</taxon>
        <taxon>Pseudomonadota</taxon>
        <taxon>Alphaproteobacteria</taxon>
        <taxon>Rhodobacterales</taxon>
        <taxon>Paracoccaceae</taxon>
        <taxon>Limimaricola</taxon>
    </lineage>
</organism>
<gene>
    <name evidence="3" type="ORF">SAMN04488567_3240</name>
</gene>
<dbReference type="Gene3D" id="3.40.50.300">
    <property type="entry name" value="P-loop containing nucleotide triphosphate hydrolases"/>
    <property type="match status" value="1"/>
</dbReference>
<keyword evidence="4" id="KW-1185">Reference proteome</keyword>
<dbReference type="Proteomes" id="UP000198922">
    <property type="component" value="Unassembled WGS sequence"/>
</dbReference>
<evidence type="ECO:0000259" key="2">
    <source>
        <dbReference type="Pfam" id="PF13614"/>
    </source>
</evidence>